<dbReference type="Pfam" id="PF13460">
    <property type="entry name" value="NAD_binding_10"/>
    <property type="match status" value="1"/>
</dbReference>
<dbReference type="Gene3D" id="3.90.25.10">
    <property type="entry name" value="UDP-galactose 4-epimerase, domain 1"/>
    <property type="match status" value="1"/>
</dbReference>
<evidence type="ECO:0000313" key="2">
    <source>
        <dbReference type="EMBL" id="NKY35739.1"/>
    </source>
</evidence>
<protein>
    <submittedName>
        <fullName evidence="2">NAD(P)H-binding protein</fullName>
    </submittedName>
</protein>
<accession>A0A846XKD3</accession>
<evidence type="ECO:0000313" key="3">
    <source>
        <dbReference type="Proteomes" id="UP000565715"/>
    </source>
</evidence>
<evidence type="ECO:0000259" key="1">
    <source>
        <dbReference type="Pfam" id="PF13460"/>
    </source>
</evidence>
<dbReference type="AlphaFoldDB" id="A0A846XKD3"/>
<organism evidence="2 3">
    <name type="scientific">Nocardia speluncae</name>
    <dbReference type="NCBI Taxonomy" id="419477"/>
    <lineage>
        <taxon>Bacteria</taxon>
        <taxon>Bacillati</taxon>
        <taxon>Actinomycetota</taxon>
        <taxon>Actinomycetes</taxon>
        <taxon>Mycobacteriales</taxon>
        <taxon>Nocardiaceae</taxon>
        <taxon>Nocardia</taxon>
    </lineage>
</organism>
<dbReference type="RefSeq" id="WP_068048162.1">
    <property type="nucleotide sequence ID" value="NZ_JAAXOO010000005.1"/>
</dbReference>
<dbReference type="Gene3D" id="3.40.50.720">
    <property type="entry name" value="NAD(P)-binding Rossmann-like Domain"/>
    <property type="match status" value="1"/>
</dbReference>
<dbReference type="SUPFAM" id="SSF51735">
    <property type="entry name" value="NAD(P)-binding Rossmann-fold domains"/>
    <property type="match status" value="1"/>
</dbReference>
<dbReference type="PANTHER" id="PTHR43162">
    <property type="match status" value="1"/>
</dbReference>
<feature type="domain" description="NAD(P)-binding" evidence="1">
    <location>
        <begin position="7"/>
        <end position="99"/>
    </location>
</feature>
<dbReference type="InterPro" id="IPR051604">
    <property type="entry name" value="Ergot_Alk_Oxidoreductase"/>
</dbReference>
<sequence length="271" mass="29254">MEILVCGATGHIGRHLVDQLLADGHQVRALTRTPHSADLPPAARRVRGDLTDASTLHEAFTGVDAVHLITFGGDDGADLTTGPEIIDLARRCGIDRATVLGGWSRTSVEDALSGSGIAWTRLEPVEIMLNTLDWLDEIREHRTVSAFIEWPSAMVHEADIAAVALTALTRGGHDGKTYRLTGPEALTPAQRTRILAEATGVPLTHRQLSEAQERDRLAGHGFGDEYVEFGLRLATHPPAAADKVLDTVATVTGRSARTFAQWATEHARLFT</sequence>
<reference evidence="2 3" key="1">
    <citation type="submission" date="2020-04" db="EMBL/GenBank/DDBJ databases">
        <title>MicrobeNet Type strains.</title>
        <authorList>
            <person name="Nicholson A.C."/>
        </authorList>
    </citation>
    <scope>NUCLEOTIDE SEQUENCE [LARGE SCALE GENOMIC DNA]</scope>
    <source>
        <strain evidence="2 3">DSM 45078</strain>
    </source>
</reference>
<gene>
    <name evidence="2" type="ORF">HGA13_22070</name>
</gene>
<keyword evidence="3" id="KW-1185">Reference proteome</keyword>
<dbReference type="Proteomes" id="UP000565715">
    <property type="component" value="Unassembled WGS sequence"/>
</dbReference>
<proteinExistence type="predicted"/>
<dbReference type="InterPro" id="IPR016040">
    <property type="entry name" value="NAD(P)-bd_dom"/>
</dbReference>
<dbReference type="PANTHER" id="PTHR43162:SF1">
    <property type="entry name" value="PRESTALK A DIFFERENTIATION PROTEIN A"/>
    <property type="match status" value="1"/>
</dbReference>
<comment type="caution">
    <text evidence="2">The sequence shown here is derived from an EMBL/GenBank/DDBJ whole genome shotgun (WGS) entry which is preliminary data.</text>
</comment>
<dbReference type="EMBL" id="JAAXOO010000005">
    <property type="protein sequence ID" value="NKY35739.1"/>
    <property type="molecule type" value="Genomic_DNA"/>
</dbReference>
<name>A0A846XKD3_9NOCA</name>
<dbReference type="InterPro" id="IPR036291">
    <property type="entry name" value="NAD(P)-bd_dom_sf"/>
</dbReference>